<accession>A0ABT8CY57</accession>
<evidence type="ECO:0000313" key="2">
    <source>
        <dbReference type="EMBL" id="MDN3709130.1"/>
    </source>
</evidence>
<dbReference type="Gene3D" id="1.10.10.60">
    <property type="entry name" value="Homeodomain-like"/>
    <property type="match status" value="1"/>
</dbReference>
<evidence type="ECO:0000313" key="3">
    <source>
        <dbReference type="Proteomes" id="UP001242368"/>
    </source>
</evidence>
<reference evidence="1" key="3">
    <citation type="submission" date="2023-06" db="EMBL/GenBank/DDBJ databases">
        <authorList>
            <person name="Lucena T."/>
            <person name="Sun Q."/>
        </authorList>
    </citation>
    <scope>NUCLEOTIDE SEQUENCE</scope>
    <source>
        <strain evidence="1">CECT 7184</strain>
    </source>
</reference>
<dbReference type="RefSeq" id="WP_290363853.1">
    <property type="nucleotide sequence ID" value="NZ_JAUFQU010000001.1"/>
</dbReference>
<reference evidence="1" key="1">
    <citation type="journal article" date="2014" name="Int. J. Syst. Evol. Microbiol.">
        <title>Complete genome of a new Firmicutes species belonging to the dominant human colonic microbiota ('Ruminococcus bicirculans') reveals two chromosomes and a selective capacity to utilize plant glucans.</title>
        <authorList>
            <consortium name="NISC Comparative Sequencing Program"/>
            <person name="Wegmann U."/>
            <person name="Louis P."/>
            <person name="Goesmann A."/>
            <person name="Henrissat B."/>
            <person name="Duncan S.H."/>
            <person name="Flint H.J."/>
        </authorList>
    </citation>
    <scope>NUCLEOTIDE SEQUENCE</scope>
    <source>
        <strain evidence="1">CECT 7184</strain>
    </source>
</reference>
<dbReference type="InterPro" id="IPR009057">
    <property type="entry name" value="Homeodomain-like_sf"/>
</dbReference>
<dbReference type="EMBL" id="JAUFQU010000019">
    <property type="protein sequence ID" value="MDN3709130.1"/>
    <property type="molecule type" value="Genomic_DNA"/>
</dbReference>
<name>A0ABT8CY57_9FLAO</name>
<dbReference type="EMBL" id="JAUFQU010000001">
    <property type="protein sequence ID" value="MDN3707904.1"/>
    <property type="molecule type" value="Genomic_DNA"/>
</dbReference>
<dbReference type="SUPFAM" id="SSF46689">
    <property type="entry name" value="Homeodomain-like"/>
    <property type="match status" value="1"/>
</dbReference>
<sequence length="141" mass="16993">MFLKDIHIGKLLKQRVEELEMDPARITAFMRCTEQEILTTYKEKMISTDRLLRWSKLLGYDFFRLYSGHLVLYHRDTSIKINNKDKSSSLPVFRKNIYTKEIIDYIVDQISTKKKTIKEVITDYQIPTNTLYRWLKKHTKQ</sequence>
<evidence type="ECO:0000313" key="1">
    <source>
        <dbReference type="EMBL" id="MDN3707904.1"/>
    </source>
</evidence>
<dbReference type="Proteomes" id="UP001242368">
    <property type="component" value="Unassembled WGS sequence"/>
</dbReference>
<reference evidence="3" key="2">
    <citation type="journal article" date="2019" name="Int. J. Syst. Evol. Microbiol.">
        <title>The Global Catalogue of Microorganisms (GCM) 10K type strain sequencing project: providing services to taxonomists for standard genome sequencing and annotation.</title>
        <authorList>
            <consortium name="The Broad Institute Genomics Platform"/>
            <consortium name="The Broad Institute Genome Sequencing Center for Infectious Disease"/>
            <person name="Wu L."/>
            <person name="Ma J."/>
        </authorList>
    </citation>
    <scope>NUCLEOTIDE SEQUENCE [LARGE SCALE GENOMIC DNA]</scope>
    <source>
        <strain evidence="3">CECT 7184</strain>
    </source>
</reference>
<organism evidence="1 3">
    <name type="scientific">Paenimyroides ceti</name>
    <dbReference type="NCBI Taxonomy" id="395087"/>
    <lineage>
        <taxon>Bacteria</taxon>
        <taxon>Pseudomonadati</taxon>
        <taxon>Bacteroidota</taxon>
        <taxon>Flavobacteriia</taxon>
        <taxon>Flavobacteriales</taxon>
        <taxon>Flavobacteriaceae</taxon>
        <taxon>Paenimyroides</taxon>
    </lineage>
</organism>
<protein>
    <submittedName>
        <fullName evidence="1">Transposase</fullName>
    </submittedName>
</protein>
<gene>
    <name evidence="1" type="ORF">QW060_12375</name>
    <name evidence="2" type="ORF">QW060_18965</name>
</gene>
<comment type="caution">
    <text evidence="1">The sequence shown here is derived from an EMBL/GenBank/DDBJ whole genome shotgun (WGS) entry which is preliminary data.</text>
</comment>
<proteinExistence type="predicted"/>
<keyword evidence="3" id="KW-1185">Reference proteome</keyword>